<gene>
    <name evidence="6" type="primary">LOC113505710</name>
</gene>
<dbReference type="Proteomes" id="UP000322000">
    <property type="component" value="Chromosome 26"/>
</dbReference>
<evidence type="ECO:0000256" key="2">
    <source>
        <dbReference type="ARBA" id="ARBA00022729"/>
    </source>
</evidence>
<keyword evidence="5" id="KW-1185">Reference proteome</keyword>
<dbReference type="Pfam" id="PF00379">
    <property type="entry name" value="Chitin_bind_4"/>
    <property type="match status" value="1"/>
</dbReference>
<feature type="region of interest" description="Disordered" evidence="4">
    <location>
        <begin position="199"/>
        <end position="261"/>
    </location>
</feature>
<dbReference type="PANTHER" id="PTHR12236">
    <property type="entry name" value="STRUCTURAL CONTITUENT OF CUTICLE"/>
    <property type="match status" value="1"/>
</dbReference>
<feature type="compositionally biased region" description="Polar residues" evidence="4">
    <location>
        <begin position="221"/>
        <end position="234"/>
    </location>
</feature>
<dbReference type="AlphaFoldDB" id="A0A7E5WU01"/>
<dbReference type="OrthoDB" id="6428372at2759"/>
<evidence type="ECO:0000313" key="6">
    <source>
        <dbReference type="RefSeq" id="XP_026744318.1"/>
    </source>
</evidence>
<dbReference type="GO" id="GO:0042302">
    <property type="term" value="F:structural constituent of cuticle"/>
    <property type="evidence" value="ECO:0007669"/>
    <property type="project" value="UniProtKB-UniRule"/>
</dbReference>
<dbReference type="InterPro" id="IPR031311">
    <property type="entry name" value="CHIT_BIND_RR_consensus"/>
</dbReference>
<feature type="compositionally biased region" description="Basic and acidic residues" evidence="4">
    <location>
        <begin position="252"/>
        <end position="261"/>
    </location>
</feature>
<feature type="compositionally biased region" description="Pro residues" evidence="4">
    <location>
        <begin position="44"/>
        <end position="54"/>
    </location>
</feature>
<keyword evidence="1 3" id="KW-0193">Cuticle</keyword>
<sequence>MQYTNGITSLDLSQLSNSISQSVTMKTIFAAVFLVALAVAEPPPSNSYLPPPPSSRGAGYPQAAANQFGPQIVAARTLDGAGHAGHAGPIGHASHGARGHGAQGNSFGRSAPQEHGSGAHARLAGDDTAGYDHNAAAFARNALEEINAEPANYNFGYMVNDYNEGTDFGHHEERQEEHAQGQYHVVLPDGRKQTVSYEADERGFKPQISYEDSEDLARSGYDSNANNARSNHGNGKQDGYSHGNQDGGYHGNHGDARSAGY</sequence>
<dbReference type="PROSITE" id="PS51155">
    <property type="entry name" value="CHIT_BIND_RR_2"/>
    <property type="match status" value="1"/>
</dbReference>
<reference evidence="6" key="1">
    <citation type="submission" date="2025-08" db="UniProtKB">
        <authorList>
            <consortium name="RefSeq"/>
        </authorList>
    </citation>
    <scope>IDENTIFICATION</scope>
</reference>
<dbReference type="GO" id="GO:0031012">
    <property type="term" value="C:extracellular matrix"/>
    <property type="evidence" value="ECO:0007669"/>
    <property type="project" value="TreeGrafter"/>
</dbReference>
<dbReference type="PANTHER" id="PTHR12236:SF98">
    <property type="entry name" value="CUTICULAR PROTEIN 56F"/>
    <property type="match status" value="1"/>
</dbReference>
<evidence type="ECO:0000313" key="5">
    <source>
        <dbReference type="Proteomes" id="UP000322000"/>
    </source>
</evidence>
<dbReference type="GeneID" id="113505710"/>
<organism evidence="5 6">
    <name type="scientific">Trichoplusia ni</name>
    <name type="common">Cabbage looper</name>
    <dbReference type="NCBI Taxonomy" id="7111"/>
    <lineage>
        <taxon>Eukaryota</taxon>
        <taxon>Metazoa</taxon>
        <taxon>Ecdysozoa</taxon>
        <taxon>Arthropoda</taxon>
        <taxon>Hexapoda</taxon>
        <taxon>Insecta</taxon>
        <taxon>Pterygota</taxon>
        <taxon>Neoptera</taxon>
        <taxon>Endopterygota</taxon>
        <taxon>Lepidoptera</taxon>
        <taxon>Glossata</taxon>
        <taxon>Ditrysia</taxon>
        <taxon>Noctuoidea</taxon>
        <taxon>Noctuidae</taxon>
        <taxon>Plusiinae</taxon>
        <taxon>Trichoplusia</taxon>
    </lineage>
</organism>
<dbReference type="GO" id="GO:0005615">
    <property type="term" value="C:extracellular space"/>
    <property type="evidence" value="ECO:0007669"/>
    <property type="project" value="TreeGrafter"/>
</dbReference>
<feature type="region of interest" description="Disordered" evidence="4">
    <location>
        <begin position="44"/>
        <end position="63"/>
    </location>
</feature>
<evidence type="ECO:0000256" key="4">
    <source>
        <dbReference type="SAM" id="MobiDB-lite"/>
    </source>
</evidence>
<evidence type="ECO:0000256" key="3">
    <source>
        <dbReference type="PROSITE-ProRule" id="PRU00497"/>
    </source>
</evidence>
<evidence type="ECO:0000256" key="1">
    <source>
        <dbReference type="ARBA" id="ARBA00022460"/>
    </source>
</evidence>
<dbReference type="RefSeq" id="XP_026744318.1">
    <property type="nucleotide sequence ID" value="XM_026888517.1"/>
</dbReference>
<dbReference type="InParanoid" id="A0A7E5WU01"/>
<protein>
    <submittedName>
        <fullName evidence="6">Pro-resilin-like</fullName>
    </submittedName>
</protein>
<dbReference type="InterPro" id="IPR000618">
    <property type="entry name" value="Insect_cuticle"/>
</dbReference>
<feature type="compositionally biased region" description="Low complexity" evidence="4">
    <location>
        <begin position="81"/>
        <end position="96"/>
    </location>
</feature>
<dbReference type="InterPro" id="IPR051217">
    <property type="entry name" value="Insect_Cuticle_Struc_Prot"/>
</dbReference>
<dbReference type="KEGG" id="tnl:113505710"/>
<name>A0A7E5WU01_TRINI</name>
<proteinExistence type="predicted"/>
<dbReference type="PRINTS" id="PR00947">
    <property type="entry name" value="CUTICLE"/>
</dbReference>
<dbReference type="PROSITE" id="PS00233">
    <property type="entry name" value="CHIT_BIND_RR_1"/>
    <property type="match status" value="1"/>
</dbReference>
<keyword evidence="2" id="KW-0732">Signal</keyword>
<feature type="region of interest" description="Disordered" evidence="4">
    <location>
        <begin position="81"/>
        <end position="127"/>
    </location>
</feature>
<accession>A0A7E5WU01</accession>